<reference evidence="2" key="1">
    <citation type="journal article" date="2019" name="Int. J. Syst. Evol. Microbiol.">
        <title>The Global Catalogue of Microorganisms (GCM) 10K type strain sequencing project: providing services to taxonomists for standard genome sequencing and annotation.</title>
        <authorList>
            <consortium name="The Broad Institute Genomics Platform"/>
            <consortium name="The Broad Institute Genome Sequencing Center for Infectious Disease"/>
            <person name="Wu L."/>
            <person name="Ma J."/>
        </authorList>
    </citation>
    <scope>NUCLEOTIDE SEQUENCE [LARGE SCALE GENOMIC DNA]</scope>
    <source>
        <strain evidence="2">KCTC 52473</strain>
    </source>
</reference>
<dbReference type="Gene3D" id="2.120.10.30">
    <property type="entry name" value="TolB, C-terminal domain"/>
    <property type="match status" value="1"/>
</dbReference>
<dbReference type="Proteomes" id="UP001595478">
    <property type="component" value="Unassembled WGS sequence"/>
</dbReference>
<protein>
    <submittedName>
        <fullName evidence="1">Uncharacterized protein</fullName>
    </submittedName>
</protein>
<dbReference type="InterPro" id="IPR011042">
    <property type="entry name" value="6-blade_b-propeller_TolB-like"/>
</dbReference>
<sequence>MHQVDLSFSSLKQTIEPEIKHLFDCGEKKIRDAAFHPAQKLIYYTAQPQDFWPNQIYAFDLLTKKHRLVSQDEPRGWGHHNIDISPNGEKLLIMSTDNDHKTQLIALDLLTNKMTQGIKLDRPVVEAIWHHDSQHVYYHAPAPAQQIIQSELNGENAIVMVNIAQPISSQMSRVPDGQNIVFSTEQKNLDIRWLEIPSNQREISNSTVNDTLPILFHDTEQYLITSDRDGLMQLYLSDYQSSQTRKVTDFEQLYSIRYASISSDDSYVLINADKNVYRLPIKALLGDSLLKTLSPEYIIYSSDHPIIALDWFANRGAAITEVINGKPQLVAVDWSGQKLELPEGKWAYGLTESAKANNTYLVEQKSNILFKLSPKKGARATKALDDKQAIPLIESTNISLPEKSYHVKIDDGILYYVTTDNSLEYLNVQPLTVQNELDSHKIQLNGFASYDVSEQKIIISDAAAIEGDVHKAVF</sequence>
<proteinExistence type="predicted"/>
<keyword evidence="2" id="KW-1185">Reference proteome</keyword>
<dbReference type="PANTHER" id="PTHR36842">
    <property type="entry name" value="PROTEIN TOLB HOMOLOG"/>
    <property type="match status" value="1"/>
</dbReference>
<gene>
    <name evidence="1" type="ORF">ACFOHL_14425</name>
</gene>
<evidence type="ECO:0000313" key="2">
    <source>
        <dbReference type="Proteomes" id="UP001595478"/>
    </source>
</evidence>
<organism evidence="1 2">
    <name type="scientific">Agaribacter flavus</name>
    <dbReference type="NCBI Taxonomy" id="1902781"/>
    <lineage>
        <taxon>Bacteria</taxon>
        <taxon>Pseudomonadati</taxon>
        <taxon>Pseudomonadota</taxon>
        <taxon>Gammaproteobacteria</taxon>
        <taxon>Alteromonadales</taxon>
        <taxon>Alteromonadaceae</taxon>
        <taxon>Agaribacter</taxon>
    </lineage>
</organism>
<accession>A0ABV7FWE7</accession>
<dbReference type="PANTHER" id="PTHR36842:SF1">
    <property type="entry name" value="PROTEIN TOLB"/>
    <property type="match status" value="1"/>
</dbReference>
<dbReference type="SUPFAM" id="SSF82171">
    <property type="entry name" value="DPP6 N-terminal domain-like"/>
    <property type="match status" value="1"/>
</dbReference>
<evidence type="ECO:0000313" key="1">
    <source>
        <dbReference type="EMBL" id="MFC3122817.1"/>
    </source>
</evidence>
<dbReference type="EMBL" id="JBHRSW010000034">
    <property type="protein sequence ID" value="MFC3122817.1"/>
    <property type="molecule type" value="Genomic_DNA"/>
</dbReference>
<comment type="caution">
    <text evidence="1">The sequence shown here is derived from an EMBL/GenBank/DDBJ whole genome shotgun (WGS) entry which is preliminary data.</text>
</comment>
<name>A0ABV7FWE7_9ALTE</name>
<dbReference type="RefSeq" id="WP_376920947.1">
    <property type="nucleotide sequence ID" value="NZ_JBHRSW010000034.1"/>
</dbReference>